<sequence length="193" mass="20382">MGVVTFVRISMASLFAVAALALWKAEDPMVVAGTATTPFAEPDAAQVEARRCVSSVSQSPGAPHVAGPGLAGGGRVAAVVGSPTEFQFCAHLQQRTLGAFHPRPAADVVLAPYQYPGLSDDPVRFGYGSVRGDVAEVVARTPSGQVFRAQIRDGLFLVDLLGVPEEVFDEVVYVARDFRGRVVFEGRAIPLKS</sequence>
<proteinExistence type="predicted"/>
<dbReference type="RefSeq" id="WP_147459382.1">
    <property type="nucleotide sequence ID" value="NZ_JBIUBA010000033.1"/>
</dbReference>
<keyword evidence="3" id="KW-1185">Reference proteome</keyword>
<feature type="signal peptide" evidence="1">
    <location>
        <begin position="1"/>
        <end position="18"/>
    </location>
</feature>
<dbReference type="AlphaFoldDB" id="A0A495XEK3"/>
<name>A0A495XEK3_9PSEU</name>
<feature type="chain" id="PRO_5039135894" evidence="1">
    <location>
        <begin position="19"/>
        <end position="193"/>
    </location>
</feature>
<gene>
    <name evidence="2" type="ORF">DFJ66_5763</name>
</gene>
<evidence type="ECO:0000256" key="1">
    <source>
        <dbReference type="SAM" id="SignalP"/>
    </source>
</evidence>
<organism evidence="2 3">
    <name type="scientific">Saccharothrix variisporea</name>
    <dbReference type="NCBI Taxonomy" id="543527"/>
    <lineage>
        <taxon>Bacteria</taxon>
        <taxon>Bacillati</taxon>
        <taxon>Actinomycetota</taxon>
        <taxon>Actinomycetes</taxon>
        <taxon>Pseudonocardiales</taxon>
        <taxon>Pseudonocardiaceae</taxon>
        <taxon>Saccharothrix</taxon>
    </lineage>
</organism>
<evidence type="ECO:0000313" key="3">
    <source>
        <dbReference type="Proteomes" id="UP000272729"/>
    </source>
</evidence>
<dbReference type="Proteomes" id="UP000272729">
    <property type="component" value="Unassembled WGS sequence"/>
</dbReference>
<keyword evidence="1" id="KW-0732">Signal</keyword>
<accession>A0A495XEK3</accession>
<comment type="caution">
    <text evidence="2">The sequence shown here is derived from an EMBL/GenBank/DDBJ whole genome shotgun (WGS) entry which is preliminary data.</text>
</comment>
<evidence type="ECO:0000313" key="2">
    <source>
        <dbReference type="EMBL" id="RKT72452.1"/>
    </source>
</evidence>
<dbReference type="EMBL" id="RBXR01000001">
    <property type="protein sequence ID" value="RKT72452.1"/>
    <property type="molecule type" value="Genomic_DNA"/>
</dbReference>
<protein>
    <submittedName>
        <fullName evidence="2">Uncharacterized protein</fullName>
    </submittedName>
</protein>
<reference evidence="2 3" key="1">
    <citation type="submission" date="2018-10" db="EMBL/GenBank/DDBJ databases">
        <title>Sequencing the genomes of 1000 actinobacteria strains.</title>
        <authorList>
            <person name="Klenk H.-P."/>
        </authorList>
    </citation>
    <scope>NUCLEOTIDE SEQUENCE [LARGE SCALE GENOMIC DNA]</scope>
    <source>
        <strain evidence="2 3">DSM 43911</strain>
    </source>
</reference>